<dbReference type="OMA" id="YNCLKMA"/>
<dbReference type="SUPFAM" id="SSF52540">
    <property type="entry name" value="P-loop containing nucleoside triphosphate hydrolases"/>
    <property type="match status" value="1"/>
</dbReference>
<keyword evidence="6" id="KW-0539">Nucleus</keyword>
<dbReference type="GO" id="GO:0006281">
    <property type="term" value="P:DNA repair"/>
    <property type="evidence" value="ECO:0000318"/>
    <property type="project" value="GO_Central"/>
</dbReference>
<dbReference type="Gene3D" id="3.40.50.300">
    <property type="entry name" value="P-loop containing nucleotide triphosphate hydrolases"/>
    <property type="match status" value="1"/>
</dbReference>
<dbReference type="FunFam" id="3.40.50.300:FF:001661">
    <property type="entry name" value="RAD17 checkpoint clamp loader component"/>
    <property type="match status" value="1"/>
</dbReference>
<keyword evidence="7" id="KW-0131">Cell cycle</keyword>
<dbReference type="InterPro" id="IPR004582">
    <property type="entry name" value="Checkpoint_prot_Rad17_Rad24"/>
</dbReference>
<name>A7SP76_NEMVE</name>
<dbReference type="HOGENOM" id="CLU_018598_0_0_1"/>
<evidence type="ECO:0000256" key="8">
    <source>
        <dbReference type="SAM" id="MobiDB-lite"/>
    </source>
</evidence>
<dbReference type="EMBL" id="DS469729">
    <property type="protein sequence ID" value="EDO34493.1"/>
    <property type="molecule type" value="Genomic_DNA"/>
</dbReference>
<protein>
    <recommendedName>
        <fullName evidence="11">Cell cycle checkpoint protein RAD17</fullName>
    </recommendedName>
</protein>
<evidence type="ECO:0000256" key="3">
    <source>
        <dbReference type="ARBA" id="ARBA00022741"/>
    </source>
</evidence>
<dbReference type="GO" id="GO:0003682">
    <property type="term" value="F:chromatin binding"/>
    <property type="evidence" value="ECO:0000318"/>
    <property type="project" value="GO_Central"/>
</dbReference>
<dbReference type="InParanoid" id="A7SP76"/>
<dbReference type="eggNOG" id="KOG1970">
    <property type="taxonomic scope" value="Eukaryota"/>
</dbReference>
<dbReference type="GO" id="GO:0005524">
    <property type="term" value="F:ATP binding"/>
    <property type="evidence" value="ECO:0007669"/>
    <property type="project" value="UniProtKB-KW"/>
</dbReference>
<evidence type="ECO:0000256" key="4">
    <source>
        <dbReference type="ARBA" id="ARBA00022763"/>
    </source>
</evidence>
<dbReference type="GO" id="GO:0005634">
    <property type="term" value="C:nucleus"/>
    <property type="evidence" value="ECO:0007669"/>
    <property type="project" value="UniProtKB-SubCell"/>
</dbReference>
<feature type="non-terminal residue" evidence="9">
    <location>
        <position position="513"/>
    </location>
</feature>
<dbReference type="GO" id="GO:0033314">
    <property type="term" value="P:mitotic DNA replication checkpoint signaling"/>
    <property type="evidence" value="ECO:0000318"/>
    <property type="project" value="GO_Central"/>
</dbReference>
<gene>
    <name evidence="9" type="ORF">NEMVEDRAFT_v1g125757</name>
</gene>
<keyword evidence="10" id="KW-1185">Reference proteome</keyword>
<dbReference type="Proteomes" id="UP000001593">
    <property type="component" value="Unassembled WGS sequence"/>
</dbReference>
<sequence length="513" mass="57640">DELWIEKYKPTTEIELAVHKKKVAEVRCWLLEQLTSKPSNAILLLTGPVGAGKTATIHMLQTELSFEIQEWINPLVTTDEVDYVKLVQCLRSNFNFMSYQSQLSQFKEFLLRANKYPTLSIFGTSTDAKPRKVILVEDLPNIFFRDSKKFHEVLQSYQSAGRSPVVLIISDSHHGDSNVHRLLPKSVQESLGVTSISFNPIARTSLVKTLNRIASSENQKAGREFVLPGKEAIEGLAQSSTGDIRTAINALQFSCLRGNNLSLLKKTKSGTSVQKTSWQNRLSEDSSRAGQDSGEPSVLSAIGGRDSSIFLFRALGKILYCKRDPVTSDKDLLPPHLTHCARNTPQFCPEEVAERAHLSSELLQLYLHQNYLDFFTDLDSVVIALEYMSDADMMSAVWMHRSLLVPYMASIATRGLMFANARYGPTPGFSAPSRGGWRPLHKPQWFEINKRMRDSKQAARALFPDHASNATVLHTEILPYLAITDAPLKTPGQIEFLQQIGRLQRGRSSNRYW</sequence>
<dbReference type="Pfam" id="PF03215">
    <property type="entry name" value="Rad17"/>
    <property type="match status" value="1"/>
</dbReference>
<proteinExistence type="inferred from homology"/>
<keyword evidence="5" id="KW-0067">ATP-binding</keyword>
<evidence type="ECO:0000256" key="6">
    <source>
        <dbReference type="ARBA" id="ARBA00023242"/>
    </source>
</evidence>
<comment type="similarity">
    <text evidence="2">Belongs to the rad17/RAD24 family.</text>
</comment>
<evidence type="ECO:0000256" key="2">
    <source>
        <dbReference type="ARBA" id="ARBA00006168"/>
    </source>
</evidence>
<organism evidence="9 10">
    <name type="scientific">Nematostella vectensis</name>
    <name type="common">Starlet sea anemone</name>
    <dbReference type="NCBI Taxonomy" id="45351"/>
    <lineage>
        <taxon>Eukaryota</taxon>
        <taxon>Metazoa</taxon>
        <taxon>Cnidaria</taxon>
        <taxon>Anthozoa</taxon>
        <taxon>Hexacorallia</taxon>
        <taxon>Actiniaria</taxon>
        <taxon>Edwardsiidae</taxon>
        <taxon>Nematostella</taxon>
    </lineage>
</organism>
<evidence type="ECO:0000313" key="9">
    <source>
        <dbReference type="EMBL" id="EDO34493.1"/>
    </source>
</evidence>
<dbReference type="PANTHER" id="PTHR12172">
    <property type="entry name" value="CELL CYCLE CHECKPOINT PROTEIN RAD17"/>
    <property type="match status" value="1"/>
</dbReference>
<dbReference type="PhylomeDB" id="A7SP76"/>
<evidence type="ECO:0000313" key="10">
    <source>
        <dbReference type="Proteomes" id="UP000001593"/>
    </source>
</evidence>
<reference evidence="9 10" key="1">
    <citation type="journal article" date="2007" name="Science">
        <title>Sea anemone genome reveals ancestral eumetazoan gene repertoire and genomic organization.</title>
        <authorList>
            <person name="Putnam N.H."/>
            <person name="Srivastava M."/>
            <person name="Hellsten U."/>
            <person name="Dirks B."/>
            <person name="Chapman J."/>
            <person name="Salamov A."/>
            <person name="Terry A."/>
            <person name="Shapiro H."/>
            <person name="Lindquist E."/>
            <person name="Kapitonov V.V."/>
            <person name="Jurka J."/>
            <person name="Genikhovich G."/>
            <person name="Grigoriev I.V."/>
            <person name="Lucas S.M."/>
            <person name="Steele R.E."/>
            <person name="Finnerty J.R."/>
            <person name="Technau U."/>
            <person name="Martindale M.Q."/>
            <person name="Rokhsar D.S."/>
        </authorList>
    </citation>
    <scope>NUCLEOTIDE SEQUENCE [LARGE SCALE GENOMIC DNA]</scope>
    <source>
        <strain evidence="10">CH2 X CH6</strain>
    </source>
</reference>
<accession>A7SP76</accession>
<dbReference type="AlphaFoldDB" id="A7SP76"/>
<feature type="region of interest" description="Disordered" evidence="8">
    <location>
        <begin position="274"/>
        <end position="298"/>
    </location>
</feature>
<comment type="subcellular location">
    <subcellularLocation>
        <location evidence="1">Nucleus</location>
    </subcellularLocation>
</comment>
<dbReference type="Gene3D" id="1.10.8.60">
    <property type="match status" value="1"/>
</dbReference>
<dbReference type="InterPro" id="IPR027417">
    <property type="entry name" value="P-loop_NTPase"/>
</dbReference>
<dbReference type="GO" id="GO:0000077">
    <property type="term" value="P:DNA damage checkpoint signaling"/>
    <property type="evidence" value="ECO:0000318"/>
    <property type="project" value="GO_Central"/>
</dbReference>
<evidence type="ECO:0000256" key="7">
    <source>
        <dbReference type="ARBA" id="ARBA00023306"/>
    </source>
</evidence>
<evidence type="ECO:0008006" key="11">
    <source>
        <dbReference type="Google" id="ProtNLM"/>
    </source>
</evidence>
<evidence type="ECO:0000256" key="1">
    <source>
        <dbReference type="ARBA" id="ARBA00004123"/>
    </source>
</evidence>
<keyword evidence="3" id="KW-0547">Nucleotide-binding</keyword>
<keyword evidence="4" id="KW-0227">DNA damage</keyword>
<dbReference type="PANTHER" id="PTHR12172:SF0">
    <property type="entry name" value="CELL CYCLE CHECKPOINT PROTEIN RAD17"/>
    <property type="match status" value="1"/>
</dbReference>
<dbReference type="STRING" id="45351.A7SP76"/>
<evidence type="ECO:0000256" key="5">
    <source>
        <dbReference type="ARBA" id="ARBA00022840"/>
    </source>
</evidence>